<keyword evidence="6" id="KW-0808">Transferase</keyword>
<dbReference type="AlphaFoldDB" id="A0A8S1L8Y0"/>
<reference evidence="11" key="1">
    <citation type="submission" date="2021-01" db="EMBL/GenBank/DDBJ databases">
        <authorList>
            <consortium name="Genoscope - CEA"/>
            <person name="William W."/>
        </authorList>
    </citation>
    <scope>NUCLEOTIDE SEQUENCE</scope>
</reference>
<dbReference type="GO" id="GO:0019843">
    <property type="term" value="F:rRNA binding"/>
    <property type="evidence" value="ECO:0007669"/>
    <property type="project" value="UniProtKB-KW"/>
</dbReference>
<keyword evidence="12" id="KW-1185">Reference proteome</keyword>
<evidence type="ECO:0000256" key="3">
    <source>
        <dbReference type="ARBA" id="ARBA00022517"/>
    </source>
</evidence>
<evidence type="ECO:0000256" key="4">
    <source>
        <dbReference type="ARBA" id="ARBA00022552"/>
    </source>
</evidence>
<dbReference type="GO" id="GO:0032040">
    <property type="term" value="C:small-subunit processome"/>
    <property type="evidence" value="ECO:0007669"/>
    <property type="project" value="TreeGrafter"/>
</dbReference>
<keyword evidence="7" id="KW-0949">S-adenosyl-L-methionine</keyword>
<dbReference type="PANTHER" id="PTHR12636:SF5">
    <property type="entry name" value="RIBOSOMAL RNA SMALL SUBUNIT METHYLTRANSFERASE NEP1"/>
    <property type="match status" value="1"/>
</dbReference>
<keyword evidence="4" id="KW-0698">rRNA processing</keyword>
<evidence type="ECO:0000313" key="12">
    <source>
        <dbReference type="Proteomes" id="UP000692954"/>
    </source>
</evidence>
<dbReference type="PANTHER" id="PTHR12636">
    <property type="entry name" value="NEP1/MRA1"/>
    <property type="match status" value="1"/>
</dbReference>
<proteinExistence type="inferred from homology"/>
<dbReference type="GO" id="GO:0070475">
    <property type="term" value="P:rRNA base methylation"/>
    <property type="evidence" value="ECO:0007669"/>
    <property type="project" value="InterPro"/>
</dbReference>
<dbReference type="Pfam" id="PF03587">
    <property type="entry name" value="EMG1"/>
    <property type="match status" value="1"/>
</dbReference>
<keyword evidence="3" id="KW-0690">Ribosome biogenesis</keyword>
<dbReference type="InterPro" id="IPR005304">
    <property type="entry name" value="Rbsml_bgen_MeTrfase_EMG1/NEP1"/>
</dbReference>
<comment type="similarity">
    <text evidence="2">Belongs to the class IV-like SAM-binding methyltransferase superfamily. RNA methyltransferase NEP1 family.</text>
</comment>
<evidence type="ECO:0000313" key="11">
    <source>
        <dbReference type="EMBL" id="CAD8062745.1"/>
    </source>
</evidence>
<gene>
    <name evidence="11" type="ORF">PSON_ATCC_30995.1.T0170026</name>
</gene>
<accession>A0A8S1L8Y0</accession>
<evidence type="ECO:0000256" key="6">
    <source>
        <dbReference type="ARBA" id="ARBA00022679"/>
    </source>
</evidence>
<evidence type="ECO:0000256" key="8">
    <source>
        <dbReference type="ARBA" id="ARBA00022730"/>
    </source>
</evidence>
<dbReference type="EMBL" id="CAJJDN010000017">
    <property type="protein sequence ID" value="CAD8062745.1"/>
    <property type="molecule type" value="Genomic_DNA"/>
</dbReference>
<keyword evidence="9" id="KW-0694">RNA-binding</keyword>
<organism evidence="11 12">
    <name type="scientific">Paramecium sonneborni</name>
    <dbReference type="NCBI Taxonomy" id="65129"/>
    <lineage>
        <taxon>Eukaryota</taxon>
        <taxon>Sar</taxon>
        <taxon>Alveolata</taxon>
        <taxon>Ciliophora</taxon>
        <taxon>Intramacronucleata</taxon>
        <taxon>Oligohymenophorea</taxon>
        <taxon>Peniculida</taxon>
        <taxon>Parameciidae</taxon>
        <taxon>Paramecium</taxon>
    </lineage>
</organism>
<comment type="caution">
    <text evidence="11">The sequence shown here is derived from an EMBL/GenBank/DDBJ whole genome shotgun (WGS) entry which is preliminary data.</text>
</comment>
<keyword evidence="8" id="KW-0699">rRNA-binding</keyword>
<evidence type="ECO:0000256" key="5">
    <source>
        <dbReference type="ARBA" id="ARBA00022603"/>
    </source>
</evidence>
<evidence type="ECO:0000256" key="7">
    <source>
        <dbReference type="ARBA" id="ARBA00022691"/>
    </source>
</evidence>
<keyword evidence="10" id="KW-0539">Nucleus</keyword>
<dbReference type="CDD" id="cd18088">
    <property type="entry name" value="Nep1-like"/>
    <property type="match status" value="1"/>
</dbReference>
<evidence type="ECO:0008006" key="13">
    <source>
        <dbReference type="Google" id="ProtNLM"/>
    </source>
</evidence>
<protein>
    <recommendedName>
        <fullName evidence="13">Ribosomal RNA small subunit methyltransferase NEP1</fullName>
    </recommendedName>
</protein>
<evidence type="ECO:0000256" key="1">
    <source>
        <dbReference type="ARBA" id="ARBA00004604"/>
    </source>
</evidence>
<dbReference type="OrthoDB" id="269804at2759"/>
<evidence type="ECO:0000256" key="2">
    <source>
        <dbReference type="ARBA" id="ARBA00008115"/>
    </source>
</evidence>
<dbReference type="Proteomes" id="UP000692954">
    <property type="component" value="Unassembled WGS sequence"/>
</dbReference>
<evidence type="ECO:0000256" key="9">
    <source>
        <dbReference type="ARBA" id="ARBA00022884"/>
    </source>
</evidence>
<dbReference type="GO" id="GO:0070037">
    <property type="term" value="F:rRNA (pseudouridine) methyltransferase activity"/>
    <property type="evidence" value="ECO:0007669"/>
    <property type="project" value="InterPro"/>
</dbReference>
<keyword evidence="5" id="KW-0489">Methyltransferase</keyword>
<name>A0A8S1L8Y0_9CILI</name>
<sequence length="245" mass="28087">MLKQLSNKKQIKKLKKTIQKSLNNEVPIPELEVQEKLNKEIVTFILDGAVLQLGQLKSSKVLLNFEDHSNFITKRLGRNPEDFSKRPDIVHQSLLTLLDSPLNKAGLMKVLIRTEDNRLIEINQVTKIPRTFKRFSGMIAKLLETAKIQSEDQILLQIHNDTVQEYFSNEAFIIATSHKAKLVNLQEYIQKKHNMVFVIGAVAKGNPGLECKFSNDCISISRYQLSTSNCLSKIIDTFEQYYQII</sequence>
<evidence type="ECO:0000256" key="10">
    <source>
        <dbReference type="ARBA" id="ARBA00023242"/>
    </source>
</evidence>
<comment type="subcellular location">
    <subcellularLocation>
        <location evidence="1">Nucleus</location>
        <location evidence="1">Nucleolus</location>
    </subcellularLocation>
</comment>
<dbReference type="FunFam" id="3.40.1280.10:FF:000003">
    <property type="entry name" value="Ribosomal RNA small subunit methyltransferase"/>
    <property type="match status" value="1"/>
</dbReference>